<reference evidence="2 3" key="1">
    <citation type="submission" date="2017-02" db="EMBL/GenBank/DDBJ databases">
        <authorList>
            <person name="Peterson S.W."/>
        </authorList>
    </citation>
    <scope>NUCLEOTIDE SEQUENCE [LARGE SCALE GENOMIC DNA]</scope>
    <source>
        <strain evidence="2">Psychrobacter_piechaudii</strain>
    </source>
</reference>
<name>A0A1R4G8W3_9GAMM</name>
<evidence type="ECO:0000256" key="1">
    <source>
        <dbReference type="SAM" id="Coils"/>
    </source>
</evidence>
<accession>A0A1R4G8W3</accession>
<organism evidence="2 3">
    <name type="scientific">Psychrobacter piechaudii</name>
    <dbReference type="NCBI Taxonomy" id="1945521"/>
    <lineage>
        <taxon>Bacteria</taxon>
        <taxon>Pseudomonadati</taxon>
        <taxon>Pseudomonadota</taxon>
        <taxon>Gammaproteobacteria</taxon>
        <taxon>Moraxellales</taxon>
        <taxon>Moraxellaceae</taxon>
        <taxon>Psychrobacter</taxon>
    </lineage>
</organism>
<sequence>MPGNKNTPDNWSSEAKLATIIEVSGLSETELSEYCRSKGLYVEQIKAWRAGALSGFNQSQKQSLASRRQQQADRKKIKKLERELNRKEKALAETAALLVLRKKLDALWETQSEDD</sequence>
<dbReference type="Proteomes" id="UP000188357">
    <property type="component" value="Unassembled WGS sequence"/>
</dbReference>
<evidence type="ECO:0008006" key="4">
    <source>
        <dbReference type="Google" id="ProtNLM"/>
    </source>
</evidence>
<protein>
    <recommendedName>
        <fullName evidence="4">Transposase</fullName>
    </recommendedName>
</protein>
<keyword evidence="3" id="KW-1185">Reference proteome</keyword>
<evidence type="ECO:0000313" key="3">
    <source>
        <dbReference type="Proteomes" id="UP000188357"/>
    </source>
</evidence>
<feature type="coiled-coil region" evidence="1">
    <location>
        <begin position="67"/>
        <end position="97"/>
    </location>
</feature>
<dbReference type="AlphaFoldDB" id="A0A1R4G8W3"/>
<dbReference type="EMBL" id="FUGE01000018">
    <property type="protein sequence ID" value="SJM64497.1"/>
    <property type="molecule type" value="Genomic_DNA"/>
</dbReference>
<gene>
    <name evidence="2" type="ORF">A1232T_00010</name>
</gene>
<dbReference type="STRING" id="1945521.A1232T_00010"/>
<evidence type="ECO:0000313" key="2">
    <source>
        <dbReference type="EMBL" id="SJM64497.1"/>
    </source>
</evidence>
<proteinExistence type="predicted"/>
<keyword evidence="1" id="KW-0175">Coiled coil</keyword>